<dbReference type="Proteomes" id="UP000007463">
    <property type="component" value="Chromosome"/>
</dbReference>
<dbReference type="STRING" id="755732.Fluta_0390"/>
<keyword evidence="3" id="KW-1185">Reference proteome</keyword>
<evidence type="ECO:0008006" key="4">
    <source>
        <dbReference type="Google" id="ProtNLM"/>
    </source>
</evidence>
<accession>F2IE80</accession>
<sequence>MNRYKTLGYKILLLIVLLVGLNYIYKYTFYEQDIQTHSSVINLVRNVVQQKDEIIYLGESSNITFREDDIDKRAISDFIGDYFPSKKVGSITKEASHAGIYYELLRNIPEKSSVKTVIVTLNLRSFNANWIYSNLETPLQKSIVLLKPYPPLYNRLLLTFRGYDIKTDAEREVQFKDKWKKDILKFPKPFPYNNVIDWDAGMAAKGIKNGDGLINVPLTELACHYIKTYAFQIDPLTNPRIKDFDKIVHLAKERNWKLVFNLMAENTEMADSLVGKELIYLMKQNRDLLKKRYESTTTIVVDNFESIPDSEYIDRNWTTEHYAENGRKIIAENVAEKLKRLYPKAYKSVAFSNTKPFDFFNDCDGSLPWGQMYTLSSEKSYSGGKSSKTGQKQAFSITFEYPIKSLPDSLKQVSIDLKVFQTGINPDIKLVIELSGKDINYQWNGIPISDLSRKTQKWDEINYIYTLPKEFHQGDLIKIFVYNPTNRITYIDDLKIKFKR</sequence>
<proteinExistence type="predicted"/>
<reference evidence="3" key="2">
    <citation type="submission" date="2011-02" db="EMBL/GenBank/DDBJ databases">
        <title>The complete genome of Fluviicola taffensis DSM 16823.</title>
        <authorList>
            <consortium name="US DOE Joint Genome Institute (JGI-PGF)"/>
            <person name="Lucas S."/>
            <person name="Copeland A."/>
            <person name="Lapidus A."/>
            <person name="Bruce D."/>
            <person name="Goodwin L."/>
            <person name="Pitluck S."/>
            <person name="Kyrpides N."/>
            <person name="Mavromatis K."/>
            <person name="Ivanova N."/>
            <person name="Mikhailova N."/>
            <person name="Pagani I."/>
            <person name="Chertkov O."/>
            <person name="Detter J.C."/>
            <person name="Han C."/>
            <person name="Tapia R."/>
            <person name="Land M."/>
            <person name="Hauser L."/>
            <person name="Markowitz V."/>
            <person name="Cheng J.-F."/>
            <person name="Hugenholtz P."/>
            <person name="Woyke T."/>
            <person name="Wu D."/>
            <person name="Tindall B."/>
            <person name="Pomrenke H.G."/>
            <person name="Brambilla E."/>
            <person name="Klenk H.-P."/>
            <person name="Eisen J.A."/>
        </authorList>
    </citation>
    <scope>NUCLEOTIDE SEQUENCE [LARGE SCALE GENOMIC DNA]</scope>
    <source>
        <strain evidence="3">DSM 16823 / RW262 / RW262</strain>
    </source>
</reference>
<dbReference type="eggNOG" id="ENOG5030XRW">
    <property type="taxonomic scope" value="Bacteria"/>
</dbReference>
<evidence type="ECO:0000313" key="3">
    <source>
        <dbReference type="Proteomes" id="UP000007463"/>
    </source>
</evidence>
<name>F2IE80_FLUTR</name>
<protein>
    <recommendedName>
        <fullName evidence="4">DUF4843 domain-containing protein</fullName>
    </recommendedName>
</protein>
<reference evidence="2 3" key="1">
    <citation type="journal article" date="2011" name="Stand. Genomic Sci.">
        <title>Complete genome sequence of the gliding freshwater bacterium Fluviicola taffensis type strain (RW262).</title>
        <authorList>
            <person name="Woyke T."/>
            <person name="Chertkov O."/>
            <person name="Lapidus A."/>
            <person name="Nolan M."/>
            <person name="Lucas S."/>
            <person name="Del Rio T.G."/>
            <person name="Tice H."/>
            <person name="Cheng J.F."/>
            <person name="Tapia R."/>
            <person name="Han C."/>
            <person name="Goodwin L."/>
            <person name="Pitluck S."/>
            <person name="Liolios K."/>
            <person name="Pagani I."/>
            <person name="Ivanova N."/>
            <person name="Huntemann M."/>
            <person name="Mavromatis K."/>
            <person name="Mikhailova N."/>
            <person name="Pati A."/>
            <person name="Chen A."/>
            <person name="Palaniappan K."/>
            <person name="Land M."/>
            <person name="Hauser L."/>
            <person name="Brambilla E.M."/>
            <person name="Rohde M."/>
            <person name="Mwirichia R."/>
            <person name="Sikorski J."/>
            <person name="Tindall B.J."/>
            <person name="Goker M."/>
            <person name="Bristow J."/>
            <person name="Eisen J.A."/>
            <person name="Markowitz V."/>
            <person name="Hugenholtz P."/>
            <person name="Klenk H.P."/>
            <person name="Kyrpides N.C."/>
        </authorList>
    </citation>
    <scope>NUCLEOTIDE SEQUENCE [LARGE SCALE GENOMIC DNA]</scope>
    <source>
        <strain evidence="3">DSM 16823 / RW262 / RW262</strain>
    </source>
</reference>
<keyword evidence="1" id="KW-0812">Transmembrane</keyword>
<dbReference type="AlphaFoldDB" id="F2IE80"/>
<dbReference type="KEGG" id="fte:Fluta_0390"/>
<evidence type="ECO:0000313" key="2">
    <source>
        <dbReference type="EMBL" id="AEA42398.1"/>
    </source>
</evidence>
<dbReference type="EMBL" id="CP002542">
    <property type="protein sequence ID" value="AEA42398.1"/>
    <property type="molecule type" value="Genomic_DNA"/>
</dbReference>
<keyword evidence="1" id="KW-0472">Membrane</keyword>
<feature type="transmembrane region" description="Helical" evidence="1">
    <location>
        <begin position="7"/>
        <end position="25"/>
    </location>
</feature>
<gene>
    <name evidence="2" type="ordered locus">Fluta_0390</name>
</gene>
<organism evidence="2 3">
    <name type="scientific">Fluviicola taffensis (strain DSM 16823 / NCIMB 13979 / RW262)</name>
    <dbReference type="NCBI Taxonomy" id="755732"/>
    <lineage>
        <taxon>Bacteria</taxon>
        <taxon>Pseudomonadati</taxon>
        <taxon>Bacteroidota</taxon>
        <taxon>Flavobacteriia</taxon>
        <taxon>Flavobacteriales</taxon>
        <taxon>Crocinitomicaceae</taxon>
        <taxon>Fluviicola</taxon>
    </lineage>
</organism>
<dbReference type="Gene3D" id="2.60.120.260">
    <property type="entry name" value="Galactose-binding domain-like"/>
    <property type="match status" value="1"/>
</dbReference>
<dbReference type="RefSeq" id="WP_013685172.1">
    <property type="nucleotide sequence ID" value="NC_015321.1"/>
</dbReference>
<evidence type="ECO:0000256" key="1">
    <source>
        <dbReference type="SAM" id="Phobius"/>
    </source>
</evidence>
<keyword evidence="1" id="KW-1133">Transmembrane helix</keyword>
<dbReference type="HOGENOM" id="CLU_544859_0_0_10"/>
<dbReference type="OrthoDB" id="1466489at2"/>